<dbReference type="EMBL" id="ADZU01000031">
    <property type="protein sequence ID" value="EFS91907.1"/>
    <property type="molecule type" value="Genomic_DNA"/>
</dbReference>
<sequence>MVADPEGMLQGVQCERGGYPCGGPLVHNAAEERVDDERDVNRP</sequence>
<evidence type="ECO:0000313" key="1">
    <source>
        <dbReference type="EMBL" id="EFS91907.1"/>
    </source>
</evidence>
<organism evidence="1 2">
    <name type="scientific">Cutibacterium modestum HL044PA1</name>
    <dbReference type="NCBI Taxonomy" id="765109"/>
    <lineage>
        <taxon>Bacteria</taxon>
        <taxon>Bacillati</taxon>
        <taxon>Actinomycetota</taxon>
        <taxon>Actinomycetes</taxon>
        <taxon>Propionibacteriales</taxon>
        <taxon>Propionibacteriaceae</taxon>
        <taxon>Cutibacterium</taxon>
        <taxon>Cutibacterium modestum</taxon>
    </lineage>
</organism>
<evidence type="ECO:0000313" key="2">
    <source>
        <dbReference type="Proteomes" id="UP000003179"/>
    </source>
</evidence>
<name>A0ABN0C472_9ACTN</name>
<dbReference type="Proteomes" id="UP000003179">
    <property type="component" value="Unassembled WGS sequence"/>
</dbReference>
<protein>
    <submittedName>
        <fullName evidence="1">Uncharacterized protein</fullName>
    </submittedName>
</protein>
<gene>
    <name evidence="1" type="ORF">HMPREF9607_01880</name>
</gene>
<proteinExistence type="predicted"/>
<keyword evidence="2" id="KW-1185">Reference proteome</keyword>
<accession>A0ABN0C472</accession>
<reference evidence="1" key="1">
    <citation type="submission" date="2010-08" db="EMBL/GenBank/DDBJ databases">
        <authorList>
            <person name="Weinstock G."/>
            <person name="Sodergren E."/>
            <person name="Clifton S."/>
            <person name="Fulton L."/>
            <person name="Fulton B."/>
            <person name="Courtney L."/>
            <person name="Fronick C."/>
            <person name="Harrison M."/>
            <person name="Strong C."/>
            <person name="Farmer C."/>
            <person name="Delahaunty K."/>
            <person name="Markovic C."/>
            <person name="Hall O."/>
            <person name="Minx P."/>
            <person name="Tomlinson C."/>
            <person name="Mitreva M."/>
            <person name="Hou S."/>
            <person name="Chen J."/>
            <person name="Wollam A."/>
            <person name="Pepin K.H."/>
            <person name="Johnson M."/>
            <person name="Bhonagiri V."/>
            <person name="Zhang X."/>
            <person name="Suruliraj S."/>
            <person name="Warren W."/>
            <person name="Chinwalla A."/>
            <person name="Mardis E.R."/>
            <person name="Wilson R.K."/>
        </authorList>
    </citation>
    <scope>NUCLEOTIDE SEQUENCE [LARGE SCALE GENOMIC DNA]</scope>
    <source>
        <strain evidence="1">HL044PA1</strain>
    </source>
</reference>
<comment type="caution">
    <text evidence="1">The sequence shown here is derived from an EMBL/GenBank/DDBJ whole genome shotgun (WGS) entry which is preliminary data.</text>
</comment>